<accession>A0A835MSL3</accession>
<gene>
    <name evidence="1" type="ORF">SADUNF_Sadunf10G0192600</name>
</gene>
<evidence type="ECO:0000313" key="1">
    <source>
        <dbReference type="EMBL" id="KAF9675064.1"/>
    </source>
</evidence>
<reference evidence="1 2" key="1">
    <citation type="submission" date="2020-10" db="EMBL/GenBank/DDBJ databases">
        <title>Plant Genome Project.</title>
        <authorList>
            <person name="Zhang R.-G."/>
        </authorList>
    </citation>
    <scope>NUCLEOTIDE SEQUENCE [LARGE SCALE GENOMIC DNA]</scope>
    <source>
        <strain evidence="1">FAFU-HL-1</strain>
        <tissue evidence="1">Leaf</tissue>
    </source>
</reference>
<dbReference type="AlphaFoldDB" id="A0A835MSL3"/>
<sequence>MAIEHHTLSVNKPHSRIPHIVNSLQTTNYPKFQPSPRSLAVAAFSASHALNSKE</sequence>
<name>A0A835MSL3_9ROSI</name>
<organism evidence="1 2">
    <name type="scientific">Salix dunnii</name>
    <dbReference type="NCBI Taxonomy" id="1413687"/>
    <lineage>
        <taxon>Eukaryota</taxon>
        <taxon>Viridiplantae</taxon>
        <taxon>Streptophyta</taxon>
        <taxon>Embryophyta</taxon>
        <taxon>Tracheophyta</taxon>
        <taxon>Spermatophyta</taxon>
        <taxon>Magnoliopsida</taxon>
        <taxon>eudicotyledons</taxon>
        <taxon>Gunneridae</taxon>
        <taxon>Pentapetalae</taxon>
        <taxon>rosids</taxon>
        <taxon>fabids</taxon>
        <taxon>Malpighiales</taxon>
        <taxon>Salicaceae</taxon>
        <taxon>Saliceae</taxon>
        <taxon>Salix</taxon>
    </lineage>
</organism>
<keyword evidence="2" id="KW-1185">Reference proteome</keyword>
<comment type="caution">
    <text evidence="1">The sequence shown here is derived from an EMBL/GenBank/DDBJ whole genome shotgun (WGS) entry which is preliminary data.</text>
</comment>
<evidence type="ECO:0000313" key="2">
    <source>
        <dbReference type="Proteomes" id="UP000657918"/>
    </source>
</evidence>
<dbReference type="Proteomes" id="UP000657918">
    <property type="component" value="Unassembled WGS sequence"/>
</dbReference>
<dbReference type="EMBL" id="JADGMS010000010">
    <property type="protein sequence ID" value="KAF9675064.1"/>
    <property type="molecule type" value="Genomic_DNA"/>
</dbReference>
<proteinExistence type="predicted"/>
<protein>
    <submittedName>
        <fullName evidence="1">Uncharacterized protein</fullName>
    </submittedName>
</protein>